<evidence type="ECO:0000313" key="3">
    <source>
        <dbReference type="Proteomes" id="UP000577362"/>
    </source>
</evidence>
<organism evidence="2 3">
    <name type="scientific">Chelatococcus caeni</name>
    <dbReference type="NCBI Taxonomy" id="1348468"/>
    <lineage>
        <taxon>Bacteria</taxon>
        <taxon>Pseudomonadati</taxon>
        <taxon>Pseudomonadota</taxon>
        <taxon>Alphaproteobacteria</taxon>
        <taxon>Hyphomicrobiales</taxon>
        <taxon>Chelatococcaceae</taxon>
        <taxon>Chelatococcus</taxon>
    </lineage>
</organism>
<sequence>MYRRLALLSMFVFFAAAYATQDRLPRSAVSLLRGAGEHVAIVPESDVSIGPDM</sequence>
<evidence type="ECO:0000313" key="2">
    <source>
        <dbReference type="EMBL" id="MBB4016961.1"/>
    </source>
</evidence>
<comment type="caution">
    <text evidence="2">The sequence shown here is derived from an EMBL/GenBank/DDBJ whole genome shotgun (WGS) entry which is preliminary data.</text>
</comment>
<dbReference type="RefSeq" id="WP_019402124.1">
    <property type="nucleotide sequence ID" value="NZ_JACIEN010000002.1"/>
</dbReference>
<accession>A0A840BU27</accession>
<proteinExistence type="predicted"/>
<feature type="chain" id="PRO_5032859033" evidence="1">
    <location>
        <begin position="20"/>
        <end position="53"/>
    </location>
</feature>
<dbReference type="EMBL" id="JACIEN010000002">
    <property type="protein sequence ID" value="MBB4016961.1"/>
    <property type="molecule type" value="Genomic_DNA"/>
</dbReference>
<dbReference type="Proteomes" id="UP000577362">
    <property type="component" value="Unassembled WGS sequence"/>
</dbReference>
<name>A0A840BU27_9HYPH</name>
<evidence type="ECO:0000256" key="1">
    <source>
        <dbReference type="SAM" id="SignalP"/>
    </source>
</evidence>
<protein>
    <submittedName>
        <fullName evidence="2">Uncharacterized protein</fullName>
    </submittedName>
</protein>
<dbReference type="AlphaFoldDB" id="A0A840BU27"/>
<keyword evidence="3" id="KW-1185">Reference proteome</keyword>
<gene>
    <name evidence="2" type="ORF">GGR16_001990</name>
</gene>
<reference evidence="2 3" key="1">
    <citation type="submission" date="2020-08" db="EMBL/GenBank/DDBJ databases">
        <title>Genomic Encyclopedia of Type Strains, Phase IV (KMG-IV): sequencing the most valuable type-strain genomes for metagenomic binning, comparative biology and taxonomic classification.</title>
        <authorList>
            <person name="Goeker M."/>
        </authorList>
    </citation>
    <scope>NUCLEOTIDE SEQUENCE [LARGE SCALE GENOMIC DNA]</scope>
    <source>
        <strain evidence="2 3">DSM 103737</strain>
    </source>
</reference>
<feature type="signal peptide" evidence="1">
    <location>
        <begin position="1"/>
        <end position="19"/>
    </location>
</feature>
<keyword evidence="1" id="KW-0732">Signal</keyword>